<evidence type="ECO:0000259" key="7">
    <source>
        <dbReference type="PROSITE" id="PS51078"/>
    </source>
</evidence>
<evidence type="ECO:0000256" key="4">
    <source>
        <dbReference type="ARBA" id="ARBA00040379"/>
    </source>
</evidence>
<keyword evidence="3" id="KW-0804">Transcription</keyword>
<keyword evidence="2" id="KW-0238">DNA-binding</keyword>
<evidence type="ECO:0000313" key="8">
    <source>
        <dbReference type="EMBL" id="QKS26762.1"/>
    </source>
</evidence>
<reference evidence="8 9" key="1">
    <citation type="submission" date="2019-12" db="EMBL/GenBank/DDBJ databases">
        <title>Genome sequencing and assembly of endphytes of Porphyra tenera.</title>
        <authorList>
            <person name="Park J.M."/>
            <person name="Shin R."/>
            <person name="Jo S.H."/>
        </authorList>
    </citation>
    <scope>NUCLEOTIDE SEQUENCE [LARGE SCALE GENOMIC DNA]</scope>
    <source>
        <strain evidence="8 9">GPM3</strain>
    </source>
</reference>
<dbReference type="SUPFAM" id="SSF55781">
    <property type="entry name" value="GAF domain-like"/>
    <property type="match status" value="1"/>
</dbReference>
<sequence length="261" mass="28978">MTTNREEKIVGALQNGLKILRYLAATPAPVGVSRIARDLNINSSTCFNLLKTLVYEDLIHFDENTKTYTSALGIVELAKGALEQKSYIRMIHPHLEEISALHRVTVTLWHLNTENRAVLVDRVDSESAIRVHMSIGQRLPAYVGAFGRMIAAYSNISTAELRSRFSDLRWDAPPKFEQYNAEVLEAREKGFAVDNSHFSVGVLTVASAILDSNRRPLMAISAVGIGAQFNPETIENLGIDLRDRTKEISTSLSGGMQRQPL</sequence>
<dbReference type="EMBL" id="CP054580">
    <property type="protein sequence ID" value="QKS26762.1"/>
    <property type="molecule type" value="Genomic_DNA"/>
</dbReference>
<organism evidence="8 9">
    <name type="scientific">Vreelandella titanicae</name>
    <dbReference type="NCBI Taxonomy" id="664683"/>
    <lineage>
        <taxon>Bacteria</taxon>
        <taxon>Pseudomonadati</taxon>
        <taxon>Pseudomonadota</taxon>
        <taxon>Gammaproteobacteria</taxon>
        <taxon>Oceanospirillales</taxon>
        <taxon>Halomonadaceae</taxon>
        <taxon>Vreelandella</taxon>
    </lineage>
</organism>
<accession>A0AAP9NQZ2</accession>
<evidence type="ECO:0000256" key="5">
    <source>
        <dbReference type="ARBA" id="ARBA00042627"/>
    </source>
</evidence>
<dbReference type="Pfam" id="PF01614">
    <property type="entry name" value="IclR_C"/>
    <property type="match status" value="1"/>
</dbReference>
<dbReference type="GO" id="GO:0003677">
    <property type="term" value="F:DNA binding"/>
    <property type="evidence" value="ECO:0007669"/>
    <property type="project" value="UniProtKB-KW"/>
</dbReference>
<evidence type="ECO:0000256" key="2">
    <source>
        <dbReference type="ARBA" id="ARBA00023125"/>
    </source>
</evidence>
<feature type="domain" description="HTH iclR-type" evidence="6">
    <location>
        <begin position="10"/>
        <end position="72"/>
    </location>
</feature>
<dbReference type="RefSeq" id="WP_174788439.1">
    <property type="nucleotide sequence ID" value="NZ_CP054580.1"/>
</dbReference>
<dbReference type="InterPro" id="IPR036390">
    <property type="entry name" value="WH_DNA-bd_sf"/>
</dbReference>
<dbReference type="AlphaFoldDB" id="A0AAP9NQZ2"/>
<dbReference type="Pfam" id="PF09339">
    <property type="entry name" value="HTH_IclR"/>
    <property type="match status" value="1"/>
</dbReference>
<dbReference type="PROSITE" id="PS51077">
    <property type="entry name" value="HTH_ICLR"/>
    <property type="match status" value="1"/>
</dbReference>
<dbReference type="Gene3D" id="1.10.10.10">
    <property type="entry name" value="Winged helix-like DNA-binding domain superfamily/Winged helix DNA-binding domain"/>
    <property type="match status" value="1"/>
</dbReference>
<dbReference type="SUPFAM" id="SSF46785">
    <property type="entry name" value="Winged helix' DNA-binding domain"/>
    <property type="match status" value="1"/>
</dbReference>
<dbReference type="InterPro" id="IPR005471">
    <property type="entry name" value="Tscrpt_reg_IclR_N"/>
</dbReference>
<dbReference type="PANTHER" id="PTHR30136:SF24">
    <property type="entry name" value="HTH-TYPE TRANSCRIPTIONAL REPRESSOR ALLR"/>
    <property type="match status" value="1"/>
</dbReference>
<dbReference type="GO" id="GO:0003700">
    <property type="term" value="F:DNA-binding transcription factor activity"/>
    <property type="evidence" value="ECO:0007669"/>
    <property type="project" value="TreeGrafter"/>
</dbReference>
<evidence type="ECO:0000256" key="1">
    <source>
        <dbReference type="ARBA" id="ARBA00023015"/>
    </source>
</evidence>
<dbReference type="Gene3D" id="3.30.450.40">
    <property type="match status" value="1"/>
</dbReference>
<keyword evidence="1" id="KW-0805">Transcription regulation</keyword>
<keyword evidence="9" id="KW-1185">Reference proteome</keyword>
<dbReference type="SMART" id="SM00346">
    <property type="entry name" value="HTH_ICLR"/>
    <property type="match status" value="1"/>
</dbReference>
<dbReference type="PANTHER" id="PTHR30136">
    <property type="entry name" value="HELIX-TURN-HELIX TRANSCRIPTIONAL REGULATOR, ICLR FAMILY"/>
    <property type="match status" value="1"/>
</dbReference>
<evidence type="ECO:0000313" key="9">
    <source>
        <dbReference type="Proteomes" id="UP000509761"/>
    </source>
</evidence>
<dbReference type="InterPro" id="IPR050707">
    <property type="entry name" value="HTH_MetabolicPath_Reg"/>
</dbReference>
<dbReference type="GO" id="GO:0045892">
    <property type="term" value="P:negative regulation of DNA-templated transcription"/>
    <property type="evidence" value="ECO:0007669"/>
    <property type="project" value="TreeGrafter"/>
</dbReference>
<evidence type="ECO:0000259" key="6">
    <source>
        <dbReference type="PROSITE" id="PS51077"/>
    </source>
</evidence>
<feature type="domain" description="IclR-ED" evidence="7">
    <location>
        <begin position="73"/>
        <end position="254"/>
    </location>
</feature>
<proteinExistence type="predicted"/>
<name>A0AAP9NQZ2_9GAMM</name>
<evidence type="ECO:0000256" key="3">
    <source>
        <dbReference type="ARBA" id="ARBA00023163"/>
    </source>
</evidence>
<gene>
    <name evidence="8" type="ORF">FX987_04578</name>
</gene>
<dbReference type="Proteomes" id="UP000509761">
    <property type="component" value="Chromosome"/>
</dbReference>
<dbReference type="InterPro" id="IPR029016">
    <property type="entry name" value="GAF-like_dom_sf"/>
</dbReference>
<dbReference type="PROSITE" id="PS51078">
    <property type="entry name" value="ICLR_ED"/>
    <property type="match status" value="1"/>
</dbReference>
<protein>
    <recommendedName>
        <fullName evidence="4">HTH-type transcriptional repressor AllR</fullName>
    </recommendedName>
    <alternativeName>
        <fullName evidence="5">Negative regulator of allantoin and glyoxylate utilization operons</fullName>
    </alternativeName>
</protein>
<dbReference type="InterPro" id="IPR014757">
    <property type="entry name" value="Tscrpt_reg_IclR_C"/>
</dbReference>
<dbReference type="InterPro" id="IPR036388">
    <property type="entry name" value="WH-like_DNA-bd_sf"/>
</dbReference>